<gene>
    <name evidence="10" type="ORF">HDF10_001291</name>
</gene>
<evidence type="ECO:0000259" key="6">
    <source>
        <dbReference type="Pfam" id="PF02922"/>
    </source>
</evidence>
<keyword evidence="2 5" id="KW-0732">Signal</keyword>
<dbReference type="Pfam" id="PF03714">
    <property type="entry name" value="PUD"/>
    <property type="match status" value="2"/>
</dbReference>
<dbReference type="InterPro" id="IPR040671">
    <property type="entry name" value="Pullulanase_N2"/>
</dbReference>
<dbReference type="SUPFAM" id="SSF81296">
    <property type="entry name" value="E set domains"/>
    <property type="match status" value="2"/>
</dbReference>
<keyword evidence="4 10" id="KW-0326">Glycosidase</keyword>
<dbReference type="PANTHER" id="PTHR43002">
    <property type="entry name" value="GLYCOGEN DEBRANCHING ENZYME"/>
    <property type="match status" value="1"/>
</dbReference>
<dbReference type="CDD" id="cd02860">
    <property type="entry name" value="E_set_Pullulanase"/>
    <property type="match status" value="1"/>
</dbReference>
<dbReference type="Proteomes" id="UP000569092">
    <property type="component" value="Unassembled WGS sequence"/>
</dbReference>
<dbReference type="InterPro" id="IPR017853">
    <property type="entry name" value="GH"/>
</dbReference>
<dbReference type="InterPro" id="IPR013783">
    <property type="entry name" value="Ig-like_fold"/>
</dbReference>
<sequence length="1151" mass="125794">MKIRIGTPRLLCRASSRALMFLLCVFASAPAFGADPAIPSGDIRIHYHRPDGNYSGWTVYAFDNTTEDTGNYGGGPVQVTGTDSFGAYFDVGVTPGAQEVGIIIHNPTASGGDQKDTPSNLFVDPATQGIEYWAYSGIAKLYTAAPSLTNPAALLPGYARIHYYRPDGNYANWTVYAFNDTAEYTGDYNDGLTGVTSHDSYGAYFDVSLIPNPKDLGFIVHNISTGVKDPGPDMHLNVASDTQAWVISGNATVFTTTPTPTQILNSLLNVEQAYWLDRQRVAIQPQFAQSGDTFAISSSLTGGLSVTPTGVTGGVNIPLTVGGALTADELLRYPQLSGYTVLQLPENTQLSTLQTALEGQLAFSAIGSNGMLNYATGIQFAGVLDDLYYYPGKLGVVVHHWDDKDWRDWPDDEDCAVKLKLWAPTAQSVFLQLFDHESDTAPSTVVPMHEHDGVWVAKGDPSWKGKYYLYSVKVWVSADGAVDTNVTTDPYSIDIALNGTKSRITDLDSDKTKPAGWDEETSPPLRSVSDMSIYELHIRDFSVNDLTVPLAHRGMYEAFADRGSDGMMHLRSLAESGLKAVHILPSFHFASVNEDKSKWIIPTGLAAYPPDGQQQQAAVTASQTSPAYNWGYDPVHYMTPEGSYAINPDNRVREYRVMVDGLHKAGLRVVQDVVFNHTNASGEGPNSNLDEVVPNYYHRLDANGNLETGSCCPDTASEHRMMEKLIIDTLVLNAKDYKIDGFRFDILSFMFTYNVQAIQHALQALTLEKDGVDGSKIYLYGEGFNFGDTANNQIGPNASQINLYGFGVGTFNDRIRDGIHGGSPFTDERVQGFATGLFTDPSDYTISNPPLDGQQNQLLQYSDWIDVGLTGNLRDYSFTDSAGATVTGAQVLYNGQPTGYTKSPIEAVNYASVHDNQDLFDKVQLKSSYNDNIATRARRQVMGMSLVTLGEGIPFFQAGDDLLRSKDMDQNSYNSGDWFNKIDWSGKTANWGIGLPIASQNQAQWPIMMPLLSNPAYTPLPANIAYSKAAFSELLQIRYSSELFRMPTFEEVQRNLTFLNTGSNQTPGLIVMKLDANGGSYGIYKHIVVVFNATNASVTFTNTHLQGLGLHLHPVQRNSSDPETRLSTFNSKEGTATVPALTTAVFVAETE</sequence>
<evidence type="ECO:0000256" key="4">
    <source>
        <dbReference type="ARBA" id="ARBA00023295"/>
    </source>
</evidence>
<dbReference type="InterPro" id="IPR005323">
    <property type="entry name" value="CBM41_pullulanase"/>
</dbReference>
<evidence type="ECO:0000256" key="5">
    <source>
        <dbReference type="SAM" id="SignalP"/>
    </source>
</evidence>
<feature type="domain" description="Alpha-1,6-glucosidases pullulanase-type C-terminal" evidence="8">
    <location>
        <begin position="987"/>
        <end position="1148"/>
    </location>
</feature>
<dbReference type="CDD" id="cd10315">
    <property type="entry name" value="CBM41_pullulanase"/>
    <property type="match status" value="2"/>
</dbReference>
<evidence type="ECO:0000256" key="2">
    <source>
        <dbReference type="ARBA" id="ARBA00022729"/>
    </source>
</evidence>
<dbReference type="InterPro" id="IPR013784">
    <property type="entry name" value="Carb-bd-like_fold"/>
</dbReference>
<accession>A0A7W8J694</accession>
<dbReference type="Pfam" id="PF17967">
    <property type="entry name" value="Pullulanase_N2"/>
    <property type="match status" value="1"/>
</dbReference>
<evidence type="ECO:0000313" key="11">
    <source>
        <dbReference type="Proteomes" id="UP000569092"/>
    </source>
</evidence>
<dbReference type="Gene3D" id="2.60.40.10">
    <property type="entry name" value="Immunoglobulins"/>
    <property type="match status" value="1"/>
</dbReference>
<evidence type="ECO:0000313" key="10">
    <source>
        <dbReference type="EMBL" id="MBB5343316.1"/>
    </source>
</evidence>
<dbReference type="CDD" id="cd11341">
    <property type="entry name" value="AmyAc_Pullulanase_LD-like"/>
    <property type="match status" value="1"/>
</dbReference>
<dbReference type="Gene3D" id="2.60.40.1130">
    <property type="entry name" value="Rab geranylgeranyltransferase alpha-subunit, insert domain"/>
    <property type="match status" value="1"/>
</dbReference>
<feature type="domain" description="Glycoside hydrolase family 13 N-terminal" evidence="6">
    <location>
        <begin position="415"/>
        <end position="492"/>
    </location>
</feature>
<dbReference type="Gene3D" id="2.60.40.1180">
    <property type="entry name" value="Golgi alpha-mannosidase II"/>
    <property type="match status" value="1"/>
</dbReference>
<dbReference type="Gene3D" id="2.60.40.1110">
    <property type="match status" value="2"/>
</dbReference>
<reference evidence="10 11" key="1">
    <citation type="submission" date="2020-08" db="EMBL/GenBank/DDBJ databases">
        <title>Genomic Encyclopedia of Type Strains, Phase IV (KMG-V): Genome sequencing to study the core and pangenomes of soil and plant-associated prokaryotes.</title>
        <authorList>
            <person name="Whitman W."/>
        </authorList>
    </citation>
    <scope>NUCLEOTIDE SEQUENCE [LARGE SCALE GENOMIC DNA]</scope>
    <source>
        <strain evidence="10 11">M8US30</strain>
    </source>
</reference>
<keyword evidence="3 10" id="KW-0378">Hydrolase</keyword>
<dbReference type="GO" id="GO:0051060">
    <property type="term" value="F:pullulanase activity"/>
    <property type="evidence" value="ECO:0007669"/>
    <property type="project" value="UniProtKB-EC"/>
</dbReference>
<dbReference type="InterPro" id="IPR013780">
    <property type="entry name" value="Glyco_hydro_b"/>
</dbReference>
<dbReference type="Pfam" id="PF02922">
    <property type="entry name" value="CBM_48"/>
    <property type="match status" value="1"/>
</dbReference>
<dbReference type="EC" id="3.2.1.41" evidence="10"/>
<dbReference type="GO" id="GO:0030246">
    <property type="term" value="F:carbohydrate binding"/>
    <property type="evidence" value="ECO:0007669"/>
    <property type="project" value="InterPro"/>
</dbReference>
<evidence type="ECO:0000256" key="1">
    <source>
        <dbReference type="ARBA" id="ARBA00008061"/>
    </source>
</evidence>
<name>A0A7W8J694_9BACT</name>
<evidence type="ECO:0000259" key="8">
    <source>
        <dbReference type="Pfam" id="PF11852"/>
    </source>
</evidence>
<dbReference type="InterPro" id="IPR024561">
    <property type="entry name" value="Pullul_strch_C"/>
</dbReference>
<dbReference type="InterPro" id="IPR011839">
    <property type="entry name" value="Pullul_strch"/>
</dbReference>
<comment type="caution">
    <text evidence="10">The sequence shown here is derived from an EMBL/GenBank/DDBJ whole genome shotgun (WGS) entry which is preliminary data.</text>
</comment>
<feature type="chain" id="PRO_5031495821" evidence="5">
    <location>
        <begin position="34"/>
        <end position="1151"/>
    </location>
</feature>
<dbReference type="NCBIfam" id="TIGR02103">
    <property type="entry name" value="pullul_strch"/>
    <property type="match status" value="1"/>
</dbReference>
<feature type="domain" description="Pullulanase N2" evidence="9">
    <location>
        <begin position="272"/>
        <end position="386"/>
    </location>
</feature>
<dbReference type="InterPro" id="IPR004193">
    <property type="entry name" value="Glyco_hydro_13_N"/>
</dbReference>
<feature type="domain" description="Pullulanase carbohydrate-binding module 41" evidence="7">
    <location>
        <begin position="43"/>
        <end position="143"/>
    </location>
</feature>
<dbReference type="AlphaFoldDB" id="A0A7W8J694"/>
<evidence type="ECO:0000256" key="3">
    <source>
        <dbReference type="ARBA" id="ARBA00022801"/>
    </source>
</evidence>
<feature type="domain" description="Pullulanase carbohydrate-binding module 41" evidence="7">
    <location>
        <begin position="158"/>
        <end position="255"/>
    </location>
</feature>
<organism evidence="10 11">
    <name type="scientific">Tunturiibacter lichenicola</name>
    <dbReference type="NCBI Taxonomy" id="2051959"/>
    <lineage>
        <taxon>Bacteria</taxon>
        <taxon>Pseudomonadati</taxon>
        <taxon>Acidobacteriota</taxon>
        <taxon>Terriglobia</taxon>
        <taxon>Terriglobales</taxon>
        <taxon>Acidobacteriaceae</taxon>
        <taxon>Tunturiibacter</taxon>
    </lineage>
</organism>
<proteinExistence type="inferred from homology"/>
<evidence type="ECO:0000259" key="9">
    <source>
        <dbReference type="Pfam" id="PF17967"/>
    </source>
</evidence>
<dbReference type="SUPFAM" id="SSF49452">
    <property type="entry name" value="Starch-binding domain-like"/>
    <property type="match status" value="2"/>
</dbReference>
<comment type="similarity">
    <text evidence="1">Belongs to the glycosyl hydrolase 13 family.</text>
</comment>
<dbReference type="EMBL" id="JACHDZ010000002">
    <property type="protein sequence ID" value="MBB5343316.1"/>
    <property type="molecule type" value="Genomic_DNA"/>
</dbReference>
<dbReference type="Gene3D" id="3.20.20.80">
    <property type="entry name" value="Glycosidases"/>
    <property type="match status" value="1"/>
</dbReference>
<dbReference type="SUPFAM" id="SSF51011">
    <property type="entry name" value="Glycosyl hydrolase domain"/>
    <property type="match status" value="1"/>
</dbReference>
<dbReference type="SUPFAM" id="SSF51445">
    <property type="entry name" value="(Trans)glycosidases"/>
    <property type="match status" value="1"/>
</dbReference>
<evidence type="ECO:0000259" key="7">
    <source>
        <dbReference type="Pfam" id="PF03714"/>
    </source>
</evidence>
<dbReference type="InterPro" id="IPR014756">
    <property type="entry name" value="Ig_E-set"/>
</dbReference>
<dbReference type="GO" id="GO:0005975">
    <property type="term" value="P:carbohydrate metabolic process"/>
    <property type="evidence" value="ECO:0007669"/>
    <property type="project" value="InterPro"/>
</dbReference>
<feature type="signal peptide" evidence="5">
    <location>
        <begin position="1"/>
        <end position="33"/>
    </location>
</feature>
<protein>
    <submittedName>
        <fullName evidence="10">Pullulanase</fullName>
        <ecNumber evidence="10">3.2.1.41</ecNumber>
    </submittedName>
</protein>
<dbReference type="Pfam" id="PF11852">
    <property type="entry name" value="Pullul_strch_C"/>
    <property type="match status" value="1"/>
</dbReference>